<comment type="similarity">
    <text evidence="9">Belongs to the class I-like SAM-binding methyltransferase superfamily. RNA M5U methyltransferase family. RlmD subfamily.</text>
</comment>
<dbReference type="InterPro" id="IPR001566">
    <property type="entry name" value="23S_rRNA_MeTrfase_RlmD"/>
</dbReference>
<feature type="binding site" evidence="9">
    <location>
        <position position="188"/>
    </location>
    <ligand>
        <name>[4Fe-4S] cluster</name>
        <dbReference type="ChEBI" id="CHEBI:49883"/>
    </ligand>
</feature>
<evidence type="ECO:0000256" key="12">
    <source>
        <dbReference type="SAM" id="MobiDB-lite"/>
    </source>
</evidence>
<sequence>MALLGKRRPARQRSGVSGLHKRHAEAQRPAELEADGEAVSIERLAHDGRGVARSAAGKTLFVEGALPGERVEVAVHRTRKRFDEAHVRTLLEPAPERVTPPCAHYGQCGGCDMQHLAVAAQRRHKGSVLTDLLGREGIELAHPVGLLAGQSLGYRRRARLGVKVDAQGDVHLGFRARHASRLVDIQACEVLVPELAALLMPLRAQLSELEAPRLVGHLELIAADSTRVVVVRQLRENPADLQRWREFGQANEVIVARLLGRDEPTLEWLGEPASLGYRLPLGEAELRLGFAPGDFIQVNEEINREMVRTVREWLAPATGQRLLDLFAGIGNFSLPLAADGARVAAVEGNPAMVARLEANARDSAFELEAYQANLNDETAVAALLARLAPDIVVLDPPRDGADAVCRALVERPVPKLVYIACDPATLARDAARLVHGGYGIVQAVVADMFVHTSHLESLLLLEHGAGQPSSQGV</sequence>
<comment type="catalytic activity">
    <reaction evidence="9">
        <text>uridine(1939) in 23S rRNA + S-adenosyl-L-methionine = 5-methyluridine(1939) in 23S rRNA + S-adenosyl-L-homocysteine + H(+)</text>
        <dbReference type="Rhea" id="RHEA:42908"/>
        <dbReference type="Rhea" id="RHEA-COMP:10278"/>
        <dbReference type="Rhea" id="RHEA-COMP:10279"/>
        <dbReference type="ChEBI" id="CHEBI:15378"/>
        <dbReference type="ChEBI" id="CHEBI:57856"/>
        <dbReference type="ChEBI" id="CHEBI:59789"/>
        <dbReference type="ChEBI" id="CHEBI:65315"/>
        <dbReference type="ChEBI" id="CHEBI:74447"/>
        <dbReference type="EC" id="2.1.1.190"/>
    </reaction>
</comment>
<dbReference type="Proteomes" id="UP001320178">
    <property type="component" value="Unassembled WGS sequence"/>
</dbReference>
<dbReference type="InterPro" id="IPR012340">
    <property type="entry name" value="NA-bd_OB-fold"/>
</dbReference>
<dbReference type="PROSITE" id="PS51687">
    <property type="entry name" value="SAM_MT_RNA_M5U"/>
    <property type="match status" value="1"/>
</dbReference>
<dbReference type="InterPro" id="IPR029063">
    <property type="entry name" value="SAM-dependent_MTases_sf"/>
</dbReference>
<keyword evidence="5 9" id="KW-0949">S-adenosyl-L-methionine</keyword>
<dbReference type="GO" id="GO:0051539">
    <property type="term" value="F:4 iron, 4 sulfur cluster binding"/>
    <property type="evidence" value="ECO:0007669"/>
    <property type="project" value="UniProtKB-KW"/>
</dbReference>
<evidence type="ECO:0000256" key="7">
    <source>
        <dbReference type="ARBA" id="ARBA00023004"/>
    </source>
</evidence>
<feature type="binding site" evidence="9 10">
    <location>
        <position position="297"/>
    </location>
    <ligand>
        <name>S-adenosyl-L-methionine</name>
        <dbReference type="ChEBI" id="CHEBI:59789"/>
    </ligand>
</feature>
<dbReference type="InterPro" id="IPR010280">
    <property type="entry name" value="U5_MeTrfase_fam"/>
</dbReference>
<keyword evidence="7 9" id="KW-0408">Iron</keyword>
<feature type="binding site" evidence="9">
    <location>
        <position position="111"/>
    </location>
    <ligand>
        <name>[4Fe-4S] cluster</name>
        <dbReference type="ChEBI" id="CHEBI:49883"/>
    </ligand>
</feature>
<organism evidence="14 15">
    <name type="scientific">Billgrantia desiderata</name>
    <dbReference type="NCBI Taxonomy" id="52021"/>
    <lineage>
        <taxon>Bacteria</taxon>
        <taxon>Pseudomonadati</taxon>
        <taxon>Pseudomonadota</taxon>
        <taxon>Gammaproteobacteria</taxon>
        <taxon>Oceanospirillales</taxon>
        <taxon>Halomonadaceae</taxon>
        <taxon>Billgrantia</taxon>
    </lineage>
</organism>
<keyword evidence="8 9" id="KW-0411">Iron-sulfur</keyword>
<dbReference type="EMBL" id="JABFTS010000002">
    <property type="protein sequence ID" value="MCE8051399.1"/>
    <property type="molecule type" value="Genomic_DNA"/>
</dbReference>
<feature type="binding site" evidence="9 10">
    <location>
        <position position="326"/>
    </location>
    <ligand>
        <name>S-adenosyl-L-methionine</name>
        <dbReference type="ChEBI" id="CHEBI:59789"/>
    </ligand>
</feature>
<evidence type="ECO:0000256" key="9">
    <source>
        <dbReference type="HAMAP-Rule" id="MF_01010"/>
    </source>
</evidence>
<dbReference type="PROSITE" id="PS50926">
    <property type="entry name" value="TRAM"/>
    <property type="match status" value="1"/>
</dbReference>
<dbReference type="PANTHER" id="PTHR11061:SF49">
    <property type="entry name" value="23S RRNA (URACIL(1939)-C(5))-METHYLTRANSFERASE RLMD"/>
    <property type="match status" value="1"/>
</dbReference>
<evidence type="ECO:0000256" key="5">
    <source>
        <dbReference type="ARBA" id="ARBA00022691"/>
    </source>
</evidence>
<evidence type="ECO:0000256" key="2">
    <source>
        <dbReference type="ARBA" id="ARBA00022552"/>
    </source>
</evidence>
<protein>
    <recommendedName>
        <fullName evidence="9">23S rRNA (uracil(1939)-C(5))-methyltransferase RlmD</fullName>
        <ecNumber evidence="9">2.1.1.190</ecNumber>
    </recommendedName>
    <alternativeName>
        <fullName evidence="9">23S rRNA(m5U1939)-methyltransferase</fullName>
    </alternativeName>
</protein>
<name>A0AAW4YR75_9GAMM</name>
<dbReference type="InterPro" id="IPR030390">
    <property type="entry name" value="MeTrfase_TrmA_AS"/>
</dbReference>
<feature type="binding site" evidence="9 10">
    <location>
        <position position="395"/>
    </location>
    <ligand>
        <name>S-adenosyl-L-methionine</name>
        <dbReference type="ChEBI" id="CHEBI:59789"/>
    </ligand>
</feature>
<proteinExistence type="inferred from homology"/>
<evidence type="ECO:0000256" key="8">
    <source>
        <dbReference type="ARBA" id="ARBA00023014"/>
    </source>
</evidence>
<dbReference type="CDD" id="cd02440">
    <property type="entry name" value="AdoMet_MTases"/>
    <property type="match status" value="1"/>
</dbReference>
<evidence type="ECO:0000313" key="14">
    <source>
        <dbReference type="EMBL" id="MCE8051399.1"/>
    </source>
</evidence>
<feature type="binding site" evidence="9 10">
    <location>
        <position position="347"/>
    </location>
    <ligand>
        <name>S-adenosyl-L-methionine</name>
        <dbReference type="ChEBI" id="CHEBI:59789"/>
    </ligand>
</feature>
<gene>
    <name evidence="9" type="primary">rlmD</name>
    <name evidence="14" type="ORF">HOP61_08855</name>
</gene>
<feature type="region of interest" description="Disordered" evidence="12">
    <location>
        <begin position="1"/>
        <end position="34"/>
    </location>
</feature>
<dbReference type="HAMAP" id="MF_01010">
    <property type="entry name" value="23SrRNA_methyltr_RlmD"/>
    <property type="match status" value="1"/>
</dbReference>
<keyword evidence="2 9" id="KW-0698">rRNA processing</keyword>
<keyword evidence="1 9" id="KW-0004">4Fe-4S</keyword>
<evidence type="ECO:0000256" key="10">
    <source>
        <dbReference type="PROSITE-ProRule" id="PRU01024"/>
    </source>
</evidence>
<dbReference type="Pfam" id="PF05958">
    <property type="entry name" value="tRNA_U5-meth_tr"/>
    <property type="match status" value="1"/>
</dbReference>
<reference evidence="14" key="1">
    <citation type="submission" date="2020-05" db="EMBL/GenBank/DDBJ databases">
        <authorList>
            <person name="Wang L."/>
            <person name="Shao Z."/>
        </authorList>
    </citation>
    <scope>NUCLEOTIDE SEQUENCE</scope>
    <source>
        <strain evidence="14">MCCC 1A05776</strain>
    </source>
</reference>
<reference evidence="14" key="2">
    <citation type="journal article" date="2021" name="Front. Microbiol.">
        <title>Aerobic Denitrification and Heterotrophic Sulfur Oxidation in the Genus Halomonas Revealed by Six Novel Species Characterizations and Genome-Based Analysis.</title>
        <authorList>
            <person name="Wang L."/>
            <person name="Shao Z."/>
        </authorList>
    </citation>
    <scope>NUCLEOTIDE SEQUENCE</scope>
    <source>
        <strain evidence="14">MCCC 1A05776</strain>
    </source>
</reference>
<feature type="binding site" evidence="9">
    <location>
        <position position="102"/>
    </location>
    <ligand>
        <name>[4Fe-4S] cluster</name>
        <dbReference type="ChEBI" id="CHEBI:49883"/>
    </ligand>
</feature>
<dbReference type="Gene3D" id="2.40.50.140">
    <property type="entry name" value="Nucleic acid-binding proteins"/>
    <property type="match status" value="1"/>
</dbReference>
<dbReference type="GO" id="GO:0005506">
    <property type="term" value="F:iron ion binding"/>
    <property type="evidence" value="ECO:0007669"/>
    <property type="project" value="UniProtKB-UniRule"/>
</dbReference>
<dbReference type="GO" id="GO:0070475">
    <property type="term" value="P:rRNA base methylation"/>
    <property type="evidence" value="ECO:0007669"/>
    <property type="project" value="TreeGrafter"/>
</dbReference>
<dbReference type="GO" id="GO:0070041">
    <property type="term" value="F:rRNA (uridine-C5-)-methyltransferase activity"/>
    <property type="evidence" value="ECO:0007669"/>
    <property type="project" value="UniProtKB-UniRule"/>
</dbReference>
<dbReference type="SUPFAM" id="SSF53335">
    <property type="entry name" value="S-adenosyl-L-methionine-dependent methyltransferases"/>
    <property type="match status" value="1"/>
</dbReference>
<feature type="active site" evidence="11">
    <location>
        <position position="421"/>
    </location>
</feature>
<dbReference type="GO" id="GO:0003723">
    <property type="term" value="F:RNA binding"/>
    <property type="evidence" value="ECO:0007669"/>
    <property type="project" value="InterPro"/>
</dbReference>
<dbReference type="Gene3D" id="2.40.50.1070">
    <property type="match status" value="1"/>
</dbReference>
<keyword evidence="6 9" id="KW-0479">Metal-binding</keyword>
<evidence type="ECO:0000256" key="6">
    <source>
        <dbReference type="ARBA" id="ARBA00022723"/>
    </source>
</evidence>
<evidence type="ECO:0000256" key="1">
    <source>
        <dbReference type="ARBA" id="ARBA00022485"/>
    </source>
</evidence>
<dbReference type="Pfam" id="PF01938">
    <property type="entry name" value="TRAM"/>
    <property type="match status" value="1"/>
</dbReference>
<feature type="binding site" evidence="9">
    <location>
        <position position="373"/>
    </location>
    <ligand>
        <name>S-adenosyl-L-methionine</name>
        <dbReference type="ChEBI" id="CHEBI:59789"/>
    </ligand>
</feature>
<evidence type="ECO:0000256" key="3">
    <source>
        <dbReference type="ARBA" id="ARBA00022603"/>
    </source>
</evidence>
<dbReference type="InterPro" id="IPR002792">
    <property type="entry name" value="TRAM_dom"/>
</dbReference>
<dbReference type="FunFam" id="2.40.50.140:FF:000097">
    <property type="entry name" value="23S rRNA (uracil(1939)-C(5))-methyltransferase RlmD"/>
    <property type="match status" value="1"/>
</dbReference>
<feature type="compositionally biased region" description="Basic residues" evidence="12">
    <location>
        <begin position="1"/>
        <end position="11"/>
    </location>
</feature>
<keyword evidence="4 9" id="KW-0808">Transferase</keyword>
<dbReference type="EC" id="2.1.1.190" evidence="9"/>
<dbReference type="PANTHER" id="PTHR11061">
    <property type="entry name" value="RNA M5U METHYLTRANSFERASE"/>
    <property type="match status" value="1"/>
</dbReference>
<dbReference type="AlphaFoldDB" id="A0AAW4YR75"/>
<evidence type="ECO:0000256" key="11">
    <source>
        <dbReference type="PROSITE-ProRule" id="PRU10015"/>
    </source>
</evidence>
<dbReference type="RefSeq" id="WP_086510267.1">
    <property type="nucleotide sequence ID" value="NZ_FNVC01000007.1"/>
</dbReference>
<feature type="active site" description="Nucleophile" evidence="9 10">
    <location>
        <position position="421"/>
    </location>
</feature>
<comment type="function">
    <text evidence="9">Catalyzes the formation of 5-methyl-uridine at position 1939 (m5U1939) in 23S rRNA.</text>
</comment>
<comment type="caution">
    <text evidence="14">The sequence shown here is derived from an EMBL/GenBank/DDBJ whole genome shotgun (WGS) entry which is preliminary data.</text>
</comment>
<keyword evidence="3 9" id="KW-0489">Methyltransferase</keyword>
<evidence type="ECO:0000259" key="13">
    <source>
        <dbReference type="PROSITE" id="PS50926"/>
    </source>
</evidence>
<dbReference type="SUPFAM" id="SSF50249">
    <property type="entry name" value="Nucleic acid-binding proteins"/>
    <property type="match status" value="1"/>
</dbReference>
<dbReference type="Gene3D" id="3.40.50.150">
    <property type="entry name" value="Vaccinia Virus protein VP39"/>
    <property type="match status" value="1"/>
</dbReference>
<evidence type="ECO:0000313" key="15">
    <source>
        <dbReference type="Proteomes" id="UP001320178"/>
    </source>
</evidence>
<dbReference type="PROSITE" id="PS01230">
    <property type="entry name" value="TRMA_1"/>
    <property type="match status" value="1"/>
</dbReference>
<feature type="domain" description="TRAM" evidence="13">
    <location>
        <begin position="30"/>
        <end position="89"/>
    </location>
</feature>
<evidence type="ECO:0000256" key="4">
    <source>
        <dbReference type="ARBA" id="ARBA00022679"/>
    </source>
</evidence>
<feature type="binding site" evidence="9">
    <location>
        <position position="108"/>
    </location>
    <ligand>
        <name>[4Fe-4S] cluster</name>
        <dbReference type="ChEBI" id="CHEBI:49883"/>
    </ligand>
</feature>
<accession>A0AAW4YR75</accession>
<feature type="binding site" evidence="9">
    <location>
        <position position="331"/>
    </location>
    <ligand>
        <name>S-adenosyl-L-methionine</name>
        <dbReference type="ChEBI" id="CHEBI:59789"/>
    </ligand>
</feature>